<protein>
    <submittedName>
        <fullName evidence="1">Uncharacterized protein</fullName>
    </submittedName>
</protein>
<reference evidence="1" key="1">
    <citation type="journal article" date="2022" name="bioRxiv">
        <title>Sequencing and chromosome-scale assembly of the giantPleurodeles waltlgenome.</title>
        <authorList>
            <person name="Brown T."/>
            <person name="Elewa A."/>
            <person name="Iarovenko S."/>
            <person name="Subramanian E."/>
            <person name="Araus A.J."/>
            <person name="Petzold A."/>
            <person name="Susuki M."/>
            <person name="Suzuki K.-i.T."/>
            <person name="Hayashi T."/>
            <person name="Toyoda A."/>
            <person name="Oliveira C."/>
            <person name="Osipova E."/>
            <person name="Leigh N.D."/>
            <person name="Simon A."/>
            <person name="Yun M.H."/>
        </authorList>
    </citation>
    <scope>NUCLEOTIDE SEQUENCE</scope>
    <source>
        <strain evidence="1">20211129_DDA</strain>
        <tissue evidence="1">Liver</tissue>
    </source>
</reference>
<sequence>MEVGKAPHGKAQQGDLVRSLLSDFQTSDSAARWWRAVPVVSAEPISEDLWLDSDVVTDLSGWNGPVGSTQLRLQPLCRGDVAGVRGGSSSNSTCEVMGWAPSRLL</sequence>
<comment type="caution">
    <text evidence="1">The sequence shown here is derived from an EMBL/GenBank/DDBJ whole genome shotgun (WGS) entry which is preliminary data.</text>
</comment>
<keyword evidence="2" id="KW-1185">Reference proteome</keyword>
<name>A0AAV7PZE1_PLEWA</name>
<organism evidence="1 2">
    <name type="scientific">Pleurodeles waltl</name>
    <name type="common">Iberian ribbed newt</name>
    <dbReference type="NCBI Taxonomy" id="8319"/>
    <lineage>
        <taxon>Eukaryota</taxon>
        <taxon>Metazoa</taxon>
        <taxon>Chordata</taxon>
        <taxon>Craniata</taxon>
        <taxon>Vertebrata</taxon>
        <taxon>Euteleostomi</taxon>
        <taxon>Amphibia</taxon>
        <taxon>Batrachia</taxon>
        <taxon>Caudata</taxon>
        <taxon>Salamandroidea</taxon>
        <taxon>Salamandridae</taxon>
        <taxon>Pleurodelinae</taxon>
        <taxon>Pleurodeles</taxon>
    </lineage>
</organism>
<evidence type="ECO:0000313" key="2">
    <source>
        <dbReference type="Proteomes" id="UP001066276"/>
    </source>
</evidence>
<proteinExistence type="predicted"/>
<gene>
    <name evidence="1" type="ORF">NDU88_000149</name>
</gene>
<accession>A0AAV7PZE1</accession>
<dbReference type="AlphaFoldDB" id="A0AAV7PZE1"/>
<evidence type="ECO:0000313" key="1">
    <source>
        <dbReference type="EMBL" id="KAJ1133671.1"/>
    </source>
</evidence>
<dbReference type="EMBL" id="JANPWB010000010">
    <property type="protein sequence ID" value="KAJ1133671.1"/>
    <property type="molecule type" value="Genomic_DNA"/>
</dbReference>
<dbReference type="Proteomes" id="UP001066276">
    <property type="component" value="Chromosome 6"/>
</dbReference>